<reference evidence="1 2" key="1">
    <citation type="submission" date="2020-07" db="EMBL/GenBank/DDBJ databases">
        <title>Sequencing the genomes of 1000 actinobacteria strains.</title>
        <authorList>
            <person name="Klenk H.-P."/>
        </authorList>
    </citation>
    <scope>NUCLEOTIDE SEQUENCE [LARGE SCALE GENOMIC DNA]</scope>
    <source>
        <strain evidence="1 2">DSM 104006</strain>
    </source>
</reference>
<proteinExistence type="predicted"/>
<dbReference type="RefSeq" id="WP_179777574.1">
    <property type="nucleotide sequence ID" value="NZ_JACCFK010000002.1"/>
</dbReference>
<dbReference type="Gene3D" id="3.40.50.1820">
    <property type="entry name" value="alpha/beta hydrolase"/>
    <property type="match status" value="1"/>
</dbReference>
<dbReference type="GO" id="GO:0003824">
    <property type="term" value="F:catalytic activity"/>
    <property type="evidence" value="ECO:0007669"/>
    <property type="project" value="UniProtKB-ARBA"/>
</dbReference>
<dbReference type="AlphaFoldDB" id="A0A853BF51"/>
<evidence type="ECO:0000313" key="2">
    <source>
        <dbReference type="Proteomes" id="UP000549616"/>
    </source>
</evidence>
<sequence>MSVSSDHAAELAPRLNWLRRGDPSARTVVLMLPGGRARSHQRVHRHQLAYLRVAALGRAVARSAPEVPFLQLQYRFRGWNDGEADPLADAHWAMRKLAAERPGTSVVVIGHSMGGRVGLRLGDQVSGVCALAPWIVPGEPVCRAPGRAVIAHGTSDRWTDPRASHAYARRAGIPWYPVERSGHTMLRRSRTWRSLVTTFLATALT</sequence>
<gene>
    <name evidence="1" type="ORF">HNR02_006770</name>
</gene>
<dbReference type="SUPFAM" id="SSF53474">
    <property type="entry name" value="alpha/beta-Hydrolases"/>
    <property type="match status" value="1"/>
</dbReference>
<keyword evidence="2" id="KW-1185">Reference proteome</keyword>
<evidence type="ECO:0000313" key="1">
    <source>
        <dbReference type="EMBL" id="NYI93395.1"/>
    </source>
</evidence>
<dbReference type="Proteomes" id="UP000549616">
    <property type="component" value="Unassembled WGS sequence"/>
</dbReference>
<accession>A0A853BF51</accession>
<dbReference type="InterPro" id="IPR029058">
    <property type="entry name" value="AB_hydrolase_fold"/>
</dbReference>
<dbReference type="EMBL" id="JACCFK010000002">
    <property type="protein sequence ID" value="NYI93395.1"/>
    <property type="molecule type" value="Genomic_DNA"/>
</dbReference>
<comment type="caution">
    <text evidence="1">The sequence shown here is derived from an EMBL/GenBank/DDBJ whole genome shotgun (WGS) entry which is preliminary data.</text>
</comment>
<name>A0A853BF51_9PSEU</name>
<organism evidence="1 2">
    <name type="scientific">Amycolatopsis endophytica</name>
    <dbReference type="NCBI Taxonomy" id="860233"/>
    <lineage>
        <taxon>Bacteria</taxon>
        <taxon>Bacillati</taxon>
        <taxon>Actinomycetota</taxon>
        <taxon>Actinomycetes</taxon>
        <taxon>Pseudonocardiales</taxon>
        <taxon>Pseudonocardiaceae</taxon>
        <taxon>Amycolatopsis</taxon>
    </lineage>
</organism>
<protein>
    <submittedName>
        <fullName evidence="1">Pimeloyl-ACP methyl ester carboxylesterase</fullName>
    </submittedName>
</protein>